<keyword evidence="5" id="KW-1017">Isopeptide bond</keyword>
<dbReference type="GO" id="GO:0008380">
    <property type="term" value="P:RNA splicing"/>
    <property type="evidence" value="ECO:0007669"/>
    <property type="project" value="UniProtKB-KW"/>
</dbReference>
<dbReference type="EMBL" id="NEDP02005552">
    <property type="protein sequence ID" value="OWF38915.1"/>
    <property type="molecule type" value="Genomic_DNA"/>
</dbReference>
<dbReference type="InterPro" id="IPR041337">
    <property type="entry name" value="hnRNP_Q_AcD"/>
</dbReference>
<feature type="compositionally biased region" description="Polar residues" evidence="18">
    <location>
        <begin position="640"/>
        <end position="651"/>
    </location>
</feature>
<keyword evidence="8" id="KW-0677">Repeat</keyword>
<keyword evidence="11" id="KW-0492">Microsome</keyword>
<dbReference type="NCBIfam" id="TIGR01648">
    <property type="entry name" value="hnRNP-R-Q"/>
    <property type="match status" value="1"/>
</dbReference>
<reference evidence="20 21" key="1">
    <citation type="journal article" date="2017" name="Nat. Ecol. Evol.">
        <title>Scallop genome provides insights into evolution of bilaterian karyotype and development.</title>
        <authorList>
            <person name="Wang S."/>
            <person name="Zhang J."/>
            <person name="Jiao W."/>
            <person name="Li J."/>
            <person name="Xun X."/>
            <person name="Sun Y."/>
            <person name="Guo X."/>
            <person name="Huan P."/>
            <person name="Dong B."/>
            <person name="Zhang L."/>
            <person name="Hu X."/>
            <person name="Sun X."/>
            <person name="Wang J."/>
            <person name="Zhao C."/>
            <person name="Wang Y."/>
            <person name="Wang D."/>
            <person name="Huang X."/>
            <person name="Wang R."/>
            <person name="Lv J."/>
            <person name="Li Y."/>
            <person name="Zhang Z."/>
            <person name="Liu B."/>
            <person name="Lu W."/>
            <person name="Hui Y."/>
            <person name="Liang J."/>
            <person name="Zhou Z."/>
            <person name="Hou R."/>
            <person name="Li X."/>
            <person name="Liu Y."/>
            <person name="Li H."/>
            <person name="Ning X."/>
            <person name="Lin Y."/>
            <person name="Zhao L."/>
            <person name="Xing Q."/>
            <person name="Dou J."/>
            <person name="Li Y."/>
            <person name="Mao J."/>
            <person name="Guo H."/>
            <person name="Dou H."/>
            <person name="Li T."/>
            <person name="Mu C."/>
            <person name="Jiang W."/>
            <person name="Fu Q."/>
            <person name="Fu X."/>
            <person name="Miao Y."/>
            <person name="Liu J."/>
            <person name="Yu Q."/>
            <person name="Li R."/>
            <person name="Liao H."/>
            <person name="Li X."/>
            <person name="Kong Y."/>
            <person name="Jiang Z."/>
            <person name="Chourrout D."/>
            <person name="Li R."/>
            <person name="Bao Z."/>
        </authorList>
    </citation>
    <scope>NUCLEOTIDE SEQUENCE [LARGE SCALE GENOMIC DNA]</scope>
    <source>
        <strain evidence="20 21">PY_sf001</strain>
    </source>
</reference>
<evidence type="ECO:0000259" key="19">
    <source>
        <dbReference type="PROSITE" id="PS50102"/>
    </source>
</evidence>
<dbReference type="STRING" id="6573.A0A210PR02"/>
<dbReference type="SMART" id="SM00360">
    <property type="entry name" value="RRM"/>
    <property type="match status" value="3"/>
</dbReference>
<evidence type="ECO:0000256" key="4">
    <source>
        <dbReference type="ARBA" id="ARBA00022490"/>
    </source>
</evidence>
<dbReference type="InterPro" id="IPR006535">
    <property type="entry name" value="HnRNP_R/Q_splicing_fac"/>
</dbReference>
<evidence type="ECO:0000256" key="3">
    <source>
        <dbReference type="ARBA" id="ARBA00004642"/>
    </source>
</evidence>
<evidence type="ECO:0000256" key="18">
    <source>
        <dbReference type="SAM" id="MobiDB-lite"/>
    </source>
</evidence>
<name>A0A210PR02_MIZYE</name>
<feature type="compositionally biased region" description="Low complexity" evidence="18">
    <location>
        <begin position="558"/>
        <end position="574"/>
    </location>
</feature>
<dbReference type="SUPFAM" id="SSF54928">
    <property type="entry name" value="RNA-binding domain, RBD"/>
    <property type="match status" value="3"/>
</dbReference>
<keyword evidence="9" id="KW-0256">Endoplasmic reticulum</keyword>
<keyword evidence="13" id="KW-0007">Acetylation</keyword>
<dbReference type="InterPro" id="IPR012677">
    <property type="entry name" value="Nucleotide-bd_a/b_plait_sf"/>
</dbReference>
<dbReference type="CDD" id="cd12249">
    <property type="entry name" value="RRM1_hnRNPR_like"/>
    <property type="match status" value="1"/>
</dbReference>
<accession>A0A210PR02</accession>
<evidence type="ECO:0000256" key="6">
    <source>
        <dbReference type="ARBA" id="ARBA00022664"/>
    </source>
</evidence>
<dbReference type="GO" id="GO:0006397">
    <property type="term" value="P:mRNA processing"/>
    <property type="evidence" value="ECO:0007669"/>
    <property type="project" value="UniProtKB-KW"/>
</dbReference>
<evidence type="ECO:0000256" key="11">
    <source>
        <dbReference type="ARBA" id="ARBA00022848"/>
    </source>
</evidence>
<evidence type="ECO:0000256" key="10">
    <source>
        <dbReference type="ARBA" id="ARBA00022843"/>
    </source>
</evidence>
<evidence type="ECO:0000256" key="1">
    <source>
        <dbReference type="ARBA" id="ARBA00004144"/>
    </source>
</evidence>
<evidence type="ECO:0000256" key="12">
    <source>
        <dbReference type="ARBA" id="ARBA00022884"/>
    </source>
</evidence>
<dbReference type="OrthoDB" id="3800936at2759"/>
<evidence type="ECO:0000256" key="7">
    <source>
        <dbReference type="ARBA" id="ARBA00022728"/>
    </source>
</evidence>
<feature type="compositionally biased region" description="Basic and acidic residues" evidence="18">
    <location>
        <begin position="448"/>
        <end position="461"/>
    </location>
</feature>
<feature type="compositionally biased region" description="Gly residues" evidence="18">
    <location>
        <begin position="544"/>
        <end position="557"/>
    </location>
</feature>
<evidence type="ECO:0000256" key="8">
    <source>
        <dbReference type="ARBA" id="ARBA00022737"/>
    </source>
</evidence>
<evidence type="ECO:0000256" key="17">
    <source>
        <dbReference type="PROSITE-ProRule" id="PRU00176"/>
    </source>
</evidence>
<dbReference type="Pfam" id="PF00076">
    <property type="entry name" value="RRM_1"/>
    <property type="match status" value="3"/>
</dbReference>
<dbReference type="FunFam" id="3.30.70.330:FF:000024">
    <property type="entry name" value="Heterogeneous nuclear ribonucleoprotein q isoform"/>
    <property type="match status" value="1"/>
</dbReference>
<evidence type="ECO:0000256" key="14">
    <source>
        <dbReference type="ARBA" id="ARBA00023187"/>
    </source>
</evidence>
<feature type="compositionally biased region" description="Gly residues" evidence="18">
    <location>
        <begin position="527"/>
        <end position="536"/>
    </location>
</feature>
<feature type="domain" description="RRM" evidence="19">
    <location>
        <begin position="199"/>
        <end position="278"/>
    </location>
</feature>
<keyword evidence="21" id="KW-1185">Reference proteome</keyword>
<dbReference type="GO" id="GO:0005654">
    <property type="term" value="C:nucleoplasm"/>
    <property type="evidence" value="ECO:0007669"/>
    <property type="project" value="UniProtKB-SubCell"/>
</dbReference>
<dbReference type="FunFam" id="3.30.70.330:FF:000027">
    <property type="entry name" value="Heterogeneous nuclear ribonucleoprotein q isoform"/>
    <property type="match status" value="1"/>
</dbReference>
<feature type="region of interest" description="Disordered" evidence="18">
    <location>
        <begin position="174"/>
        <end position="197"/>
    </location>
</feature>
<sequence length="651" mass="72795">MSPESTGAPPDPPPPHTFRFAPQVAPQLNQMAQNGIEEMDQAAEEQLLADTMDTNESKNENPKNHQKLLDYGINVKVADELQKMCSQDKLDHDELDERALDALKEFNPDDGVAVLKQFSESCLEHVTNKSAFLCGMMKTYRQNKKQGSSAATAKGPDEQKLKEILDRTGYSLDVTTGQRKYGGPPPGTEEDATPPGPGHEVFVGKIPKDVFEDELVPLFEECGRIWDLRLMMDPMTGFNRGYCFVTYCDKAGAQEAVSKLENHPIKEGKNIKVNISVANQRLFVGNIPKSKTRDEIHEEFEKKTEGLSQVIIYRSAEKENQKNRGFAFLEYDSHKSASTAKRKLASGRIKVWGCDIIVDWADPIDEPDDNTMAKVKVLYVRNLTNDVTEELLKEKFGEFGKIERAKKIKDYGFIHYEERDDAMKAQEAMNGQKLGKQEIEVSMAKPPTENKKKEQRKREQERRQIFMGAGRGGPYGYDDYWGPPMRPPMHQRGMRRPGPPMPPRGYDYYDDYYGFDDFYDYGYHPGPRGGGRGGRGGPPPQMRGRGGAPPRGGGPRGGMIPRGARGAMRGPRGAMRGRGGPPPKPVQQFRGGKRKAGNEIGQSQTKRRNTQDNWGAQPIAQQPLDQSGGYGGGGGYNDAQWYQDSYGQNWG</sequence>
<keyword evidence="16 20" id="KW-0687">Ribonucleoprotein</keyword>
<comment type="caution">
    <text evidence="20">The sequence shown here is derived from an EMBL/GenBank/DDBJ whole genome shotgun (WGS) entry which is preliminary data.</text>
</comment>
<feature type="region of interest" description="Disordered" evidence="18">
    <location>
        <begin position="524"/>
        <end position="651"/>
    </location>
</feature>
<dbReference type="CDD" id="cd12250">
    <property type="entry name" value="RRM2_hnRNPR_like"/>
    <property type="match status" value="1"/>
</dbReference>
<dbReference type="GO" id="GO:0003723">
    <property type="term" value="F:RNA binding"/>
    <property type="evidence" value="ECO:0007669"/>
    <property type="project" value="UniProtKB-UniRule"/>
</dbReference>
<gene>
    <name evidence="20" type="ORF">KP79_PYT07603</name>
</gene>
<evidence type="ECO:0000313" key="20">
    <source>
        <dbReference type="EMBL" id="OWF38915.1"/>
    </source>
</evidence>
<dbReference type="GO" id="GO:0005681">
    <property type="term" value="C:spliceosomal complex"/>
    <property type="evidence" value="ECO:0007669"/>
    <property type="project" value="UniProtKB-KW"/>
</dbReference>
<evidence type="ECO:0000256" key="13">
    <source>
        <dbReference type="ARBA" id="ARBA00022990"/>
    </source>
</evidence>
<keyword evidence="4" id="KW-0963">Cytoplasm</keyword>
<feature type="compositionally biased region" description="Polar residues" evidence="18">
    <location>
        <begin position="611"/>
        <end position="625"/>
    </location>
</feature>
<dbReference type="FunFam" id="3.30.70.330:FF:000023">
    <property type="entry name" value="Heterogeneous nuclear ribonucleoprotein q isoform"/>
    <property type="match status" value="1"/>
</dbReference>
<dbReference type="Proteomes" id="UP000242188">
    <property type="component" value="Unassembled WGS sequence"/>
</dbReference>
<dbReference type="Gene3D" id="3.30.70.330">
    <property type="match status" value="3"/>
</dbReference>
<dbReference type="Pfam" id="PF18360">
    <property type="entry name" value="hnRNP_Q_AcD"/>
    <property type="match status" value="1"/>
</dbReference>
<proteinExistence type="predicted"/>
<keyword evidence="7" id="KW-0747">Spliceosome</keyword>
<keyword evidence="14" id="KW-0508">mRNA splicing</keyword>
<evidence type="ECO:0000256" key="5">
    <source>
        <dbReference type="ARBA" id="ARBA00022499"/>
    </source>
</evidence>
<organism evidence="20 21">
    <name type="scientific">Mizuhopecten yessoensis</name>
    <name type="common">Japanese scallop</name>
    <name type="synonym">Patinopecten yessoensis</name>
    <dbReference type="NCBI Taxonomy" id="6573"/>
    <lineage>
        <taxon>Eukaryota</taxon>
        <taxon>Metazoa</taxon>
        <taxon>Spiralia</taxon>
        <taxon>Lophotrochozoa</taxon>
        <taxon>Mollusca</taxon>
        <taxon>Bivalvia</taxon>
        <taxon>Autobranchia</taxon>
        <taxon>Pteriomorphia</taxon>
        <taxon>Pectinida</taxon>
        <taxon>Pectinoidea</taxon>
        <taxon>Pectinidae</taxon>
        <taxon>Mizuhopecten</taxon>
    </lineage>
</organism>
<evidence type="ECO:0000256" key="9">
    <source>
        <dbReference type="ARBA" id="ARBA00022824"/>
    </source>
</evidence>
<dbReference type="AlphaFoldDB" id="A0A210PR02"/>
<keyword evidence="15" id="KW-0539">Nucleus</keyword>
<protein>
    <submittedName>
        <fullName evidence="20">Heterogeneous nuclear ribonucleoprotein Q</fullName>
    </submittedName>
</protein>
<evidence type="ECO:0000313" key="21">
    <source>
        <dbReference type="Proteomes" id="UP000242188"/>
    </source>
</evidence>
<evidence type="ECO:0000256" key="16">
    <source>
        <dbReference type="ARBA" id="ARBA00023274"/>
    </source>
</evidence>
<evidence type="ECO:0000256" key="2">
    <source>
        <dbReference type="ARBA" id="ARBA00004496"/>
    </source>
</evidence>
<dbReference type="PROSITE" id="PS50102">
    <property type="entry name" value="RRM"/>
    <property type="match status" value="3"/>
</dbReference>
<feature type="region of interest" description="Disordered" evidence="18">
    <location>
        <begin position="1"/>
        <end position="20"/>
    </location>
</feature>
<dbReference type="CDD" id="cd12251">
    <property type="entry name" value="RRM3_hnRNPR_like"/>
    <property type="match status" value="1"/>
</dbReference>
<keyword evidence="12 17" id="KW-0694">RNA-binding</keyword>
<keyword evidence="10" id="KW-0832">Ubl conjugation</keyword>
<feature type="domain" description="RRM" evidence="19">
    <location>
        <begin position="280"/>
        <end position="363"/>
    </location>
</feature>
<keyword evidence="6" id="KW-0507">mRNA processing</keyword>
<dbReference type="GO" id="GO:0005737">
    <property type="term" value="C:cytoplasm"/>
    <property type="evidence" value="ECO:0007669"/>
    <property type="project" value="UniProtKB-SubCell"/>
</dbReference>
<comment type="subcellular location">
    <subcellularLocation>
        <location evidence="2">Cytoplasm</location>
    </subcellularLocation>
    <subcellularLocation>
        <location evidence="1">Microsome</location>
    </subcellularLocation>
    <subcellularLocation>
        <location evidence="3">Nucleus</location>
        <location evidence="3">Nucleoplasm</location>
    </subcellularLocation>
</comment>
<dbReference type="PANTHER" id="PTHR21245">
    <property type="entry name" value="HETEROGENEOUS NUCLEAR RIBONUCLEOPROTEIN"/>
    <property type="match status" value="1"/>
</dbReference>
<feature type="domain" description="RRM" evidence="19">
    <location>
        <begin position="376"/>
        <end position="446"/>
    </location>
</feature>
<dbReference type="InterPro" id="IPR000504">
    <property type="entry name" value="RRM_dom"/>
</dbReference>
<evidence type="ECO:0000256" key="15">
    <source>
        <dbReference type="ARBA" id="ARBA00023242"/>
    </source>
</evidence>
<feature type="region of interest" description="Disordered" evidence="18">
    <location>
        <begin position="442"/>
        <end position="461"/>
    </location>
</feature>
<dbReference type="InterPro" id="IPR035979">
    <property type="entry name" value="RBD_domain_sf"/>
</dbReference>